<dbReference type="InterPro" id="IPR030390">
    <property type="entry name" value="MeTrfase_TrmA_AS"/>
</dbReference>
<feature type="binding site" evidence="4">
    <location>
        <position position="427"/>
    </location>
    <ligand>
        <name>S-adenosyl-L-methionine</name>
        <dbReference type="ChEBI" id="CHEBI:59789"/>
    </ligand>
</feature>
<evidence type="ECO:0000256" key="6">
    <source>
        <dbReference type="SAM" id="MobiDB-lite"/>
    </source>
</evidence>
<dbReference type="PROSITE" id="PS01231">
    <property type="entry name" value="TRMA_2"/>
    <property type="match status" value="1"/>
</dbReference>
<proteinExistence type="inferred from homology"/>
<feature type="active site" description="Nucleophile" evidence="4">
    <location>
        <position position="528"/>
    </location>
</feature>
<dbReference type="GO" id="GO:0032259">
    <property type="term" value="P:methylation"/>
    <property type="evidence" value="ECO:0007669"/>
    <property type="project" value="UniProtKB-KW"/>
</dbReference>
<protein>
    <submittedName>
        <fullName evidence="7">tRNA(M5U54)methyltransferase</fullName>
        <ecNumber evidence="7">2.1.1.35</ecNumber>
    </submittedName>
</protein>
<dbReference type="CDD" id="cd02440">
    <property type="entry name" value="AdoMet_MTases"/>
    <property type="match status" value="1"/>
</dbReference>
<dbReference type="Gene3D" id="3.40.50.150">
    <property type="entry name" value="Vaccinia Virus protein VP39"/>
    <property type="match status" value="2"/>
</dbReference>
<dbReference type="PROSITE" id="PS01230">
    <property type="entry name" value="TRMA_1"/>
    <property type="match status" value="1"/>
</dbReference>
<evidence type="ECO:0000256" key="1">
    <source>
        <dbReference type="ARBA" id="ARBA00022603"/>
    </source>
</evidence>
<dbReference type="PANTHER" id="PTHR11061">
    <property type="entry name" value="RNA M5U METHYLTRANSFERASE"/>
    <property type="match status" value="1"/>
</dbReference>
<dbReference type="EC" id="2.1.1.35" evidence="7"/>
<evidence type="ECO:0000256" key="4">
    <source>
        <dbReference type="PROSITE-ProRule" id="PRU01024"/>
    </source>
</evidence>
<dbReference type="GO" id="GO:0008033">
    <property type="term" value="P:tRNA processing"/>
    <property type="evidence" value="ECO:0007669"/>
    <property type="project" value="InterPro"/>
</dbReference>
<name>A0AA38WX89_9EURO</name>
<evidence type="ECO:0000256" key="5">
    <source>
        <dbReference type="PROSITE-ProRule" id="PRU10015"/>
    </source>
</evidence>
<feature type="binding site" evidence="4">
    <location>
        <position position="385"/>
    </location>
    <ligand>
        <name>S-adenosyl-L-methionine</name>
        <dbReference type="ChEBI" id="CHEBI:59789"/>
    </ligand>
</feature>
<evidence type="ECO:0000256" key="3">
    <source>
        <dbReference type="ARBA" id="ARBA00022691"/>
    </source>
</evidence>
<organism evidence="7 8">
    <name type="scientific">Cladophialophora chaetospira</name>
    <dbReference type="NCBI Taxonomy" id="386627"/>
    <lineage>
        <taxon>Eukaryota</taxon>
        <taxon>Fungi</taxon>
        <taxon>Dikarya</taxon>
        <taxon>Ascomycota</taxon>
        <taxon>Pezizomycotina</taxon>
        <taxon>Eurotiomycetes</taxon>
        <taxon>Chaetothyriomycetidae</taxon>
        <taxon>Chaetothyriales</taxon>
        <taxon>Herpotrichiellaceae</taxon>
        <taxon>Cladophialophora</taxon>
    </lineage>
</organism>
<reference evidence="7" key="1">
    <citation type="submission" date="2022-10" db="EMBL/GenBank/DDBJ databases">
        <title>Culturing micro-colonial fungi from biological soil crusts in the Mojave desert and describing Neophaeococcomyces mojavensis, and introducing the new genera and species Taxawa tesnikishii.</title>
        <authorList>
            <person name="Kurbessoian T."/>
            <person name="Stajich J.E."/>
        </authorList>
    </citation>
    <scope>NUCLEOTIDE SEQUENCE</scope>
    <source>
        <strain evidence="7">TK_41</strain>
    </source>
</reference>
<feature type="active site" evidence="5">
    <location>
        <position position="528"/>
    </location>
</feature>
<dbReference type="Pfam" id="PF06325">
    <property type="entry name" value="PrmA"/>
    <property type="match status" value="1"/>
</dbReference>
<dbReference type="InterPro" id="IPR025795">
    <property type="entry name" value="tRNA_(uracil-5-)_MeTrfase"/>
</dbReference>
<accession>A0AA38WX89</accession>
<comment type="caution">
    <text evidence="7">The sequence shown here is derived from an EMBL/GenBank/DDBJ whole genome shotgun (WGS) entry which is preliminary data.</text>
</comment>
<keyword evidence="2 4" id="KW-0808">Transferase</keyword>
<evidence type="ECO:0000313" key="7">
    <source>
        <dbReference type="EMBL" id="KAJ9602821.1"/>
    </source>
</evidence>
<dbReference type="PANTHER" id="PTHR11061:SF30">
    <property type="entry name" value="TRNA (URACIL(54)-C(5))-METHYLTRANSFERASE"/>
    <property type="match status" value="1"/>
</dbReference>
<dbReference type="Proteomes" id="UP001172673">
    <property type="component" value="Unassembled WGS sequence"/>
</dbReference>
<keyword evidence="8" id="KW-1185">Reference proteome</keyword>
<dbReference type="AlphaFoldDB" id="A0AA38WX89"/>
<feature type="compositionally biased region" description="Basic and acidic residues" evidence="6">
    <location>
        <begin position="12"/>
        <end position="26"/>
    </location>
</feature>
<dbReference type="Pfam" id="PF05958">
    <property type="entry name" value="tRNA_U5-meth_tr"/>
    <property type="match status" value="1"/>
</dbReference>
<dbReference type="PROSITE" id="PS51622">
    <property type="entry name" value="SAM_MT_RNA_M5U_2"/>
    <property type="match status" value="1"/>
</dbReference>
<dbReference type="Gene3D" id="2.40.50.140">
    <property type="entry name" value="Nucleic acid-binding proteins"/>
    <property type="match status" value="1"/>
</dbReference>
<dbReference type="GO" id="GO:0009451">
    <property type="term" value="P:RNA modification"/>
    <property type="evidence" value="ECO:0007669"/>
    <property type="project" value="UniProtKB-ARBA"/>
</dbReference>
<feature type="binding site" evidence="4">
    <location>
        <position position="501"/>
    </location>
    <ligand>
        <name>S-adenosyl-L-methionine</name>
        <dbReference type="ChEBI" id="CHEBI:59789"/>
    </ligand>
</feature>
<dbReference type="InterPro" id="IPR010280">
    <property type="entry name" value="U5_MeTrfase_fam"/>
</dbReference>
<feature type="compositionally biased region" description="Basic and acidic residues" evidence="6">
    <location>
        <begin position="44"/>
        <end position="63"/>
    </location>
</feature>
<evidence type="ECO:0000313" key="8">
    <source>
        <dbReference type="Proteomes" id="UP001172673"/>
    </source>
</evidence>
<dbReference type="InterPro" id="IPR030391">
    <property type="entry name" value="MeTrfase_TrmA_CS"/>
</dbReference>
<keyword evidence="1 4" id="KW-0489">Methyltransferase</keyword>
<sequence length="583" mass="64523">MEKRRYPPGKAGFEKRRKDEQSRPRVTEGSPDQVLDIEATTLLERLRNEKGTDARDKDTDDLKSSSAQTEKPEAGTELQLEIQELSSTGDGLAYSPDKDHDLVFVVPFSVPGDKVLAKTDPQKPDSHQWMKVDFVKLLSPSPSRDGVTPQCRYFGTCSGCQLQMLPYQEQLAHKKTIIEKAFKHFSNLDPSLIPPVEETIGSPLQYGYRTKITPHYDGTHKSRPWKEGDQPPPFGFTKKNVSKILDIEQCPIATDILNEGLKIERKNVADTFWKKSTGATVLLRESTKREVLSSSQATKARTLSNSKDTATNGAALAQDLSRLPLEYPGSPTSTSVSFSKPSVPEITYTYPSFQDTKTYTSDHKAFTTEHIGPYTYTTLANSFFQNNNSILPTFLSYIRDQILPKTPAISATGETYTPKIKYLLDAYCGSGLFSIALASEFSSVLGIDIDALGIQCARENATINNPQKANGQSNLGFIAADATAIFEDVPYPADQTLCIIDPPRKGASPDFLKQLCAYGPKRVVYVSCNVHTQARDVGMLVAGLGGKEHKSWRYSIEKVGGFDFFPQTGHVEGVCFLNRVEEQ</sequence>
<dbReference type="EMBL" id="JAPDRK010000024">
    <property type="protein sequence ID" value="KAJ9602821.1"/>
    <property type="molecule type" value="Genomic_DNA"/>
</dbReference>
<dbReference type="SUPFAM" id="SSF50249">
    <property type="entry name" value="Nucleic acid-binding proteins"/>
    <property type="match status" value="1"/>
</dbReference>
<dbReference type="SUPFAM" id="SSF53335">
    <property type="entry name" value="S-adenosyl-L-methionine-dependent methyltransferases"/>
    <property type="match status" value="1"/>
</dbReference>
<feature type="binding site" evidence="4">
    <location>
        <position position="448"/>
    </location>
    <ligand>
        <name>S-adenosyl-L-methionine</name>
        <dbReference type="ChEBI" id="CHEBI:59789"/>
    </ligand>
</feature>
<comment type="similarity">
    <text evidence="4">Belongs to the class I-like SAM-binding methyltransferase superfamily. RNA M5U methyltransferase family.</text>
</comment>
<dbReference type="InterPro" id="IPR012340">
    <property type="entry name" value="NA-bd_OB-fold"/>
</dbReference>
<dbReference type="InterPro" id="IPR029063">
    <property type="entry name" value="SAM-dependent_MTases_sf"/>
</dbReference>
<keyword evidence="3 4" id="KW-0949">S-adenosyl-L-methionine</keyword>
<dbReference type="PROSITE" id="PS51687">
    <property type="entry name" value="SAM_MT_RNA_M5U"/>
    <property type="match status" value="1"/>
</dbReference>
<dbReference type="FunFam" id="2.40.50.140:FF:000201">
    <property type="entry name" value="TRM2p tRNA methyltransferase"/>
    <property type="match status" value="1"/>
</dbReference>
<evidence type="ECO:0000256" key="2">
    <source>
        <dbReference type="ARBA" id="ARBA00022679"/>
    </source>
</evidence>
<dbReference type="GO" id="GO:0030697">
    <property type="term" value="F:tRNA (uracil(54)-C5)-methyltransferase activity, S-adenosyl methionine-dependent"/>
    <property type="evidence" value="ECO:0007669"/>
    <property type="project" value="UniProtKB-EC"/>
</dbReference>
<feature type="region of interest" description="Disordered" evidence="6">
    <location>
        <begin position="1"/>
        <end position="77"/>
    </location>
</feature>
<gene>
    <name evidence="7" type="primary">TRM2</name>
    <name evidence="7" type="ORF">H2200_012601</name>
</gene>